<dbReference type="EMBL" id="BARS01026416">
    <property type="protein sequence ID" value="GAG00714.1"/>
    <property type="molecule type" value="Genomic_DNA"/>
</dbReference>
<accession>X0U4M6</accession>
<dbReference type="GO" id="GO:0009318">
    <property type="term" value="C:exodeoxyribonuclease VII complex"/>
    <property type="evidence" value="ECO:0007669"/>
    <property type="project" value="InterPro"/>
</dbReference>
<organism evidence="5">
    <name type="scientific">marine sediment metagenome</name>
    <dbReference type="NCBI Taxonomy" id="412755"/>
    <lineage>
        <taxon>unclassified sequences</taxon>
        <taxon>metagenomes</taxon>
        <taxon>ecological metagenomes</taxon>
    </lineage>
</organism>
<dbReference type="Gene3D" id="1.10.287.1040">
    <property type="entry name" value="Exonuclease VII, small subunit"/>
    <property type="match status" value="1"/>
</dbReference>
<evidence type="ECO:0000256" key="1">
    <source>
        <dbReference type="ARBA" id="ARBA00022490"/>
    </source>
</evidence>
<dbReference type="GO" id="GO:0008855">
    <property type="term" value="F:exodeoxyribonuclease VII activity"/>
    <property type="evidence" value="ECO:0007669"/>
    <property type="project" value="InterPro"/>
</dbReference>
<sequence length="95" mass="10346">MSRTNKPTSAKNEPTYGEAAARLEEILGTIEEGEVDIDALSGLVKEAAELVTLCRGKIQAAEVQVKTITEQLERETEETSPGEDKSGPLPEDIRY</sequence>
<evidence type="ECO:0000256" key="3">
    <source>
        <dbReference type="ARBA" id="ARBA00022801"/>
    </source>
</evidence>
<dbReference type="GO" id="GO:0006308">
    <property type="term" value="P:DNA catabolic process"/>
    <property type="evidence" value="ECO:0007669"/>
    <property type="project" value="InterPro"/>
</dbReference>
<name>X0U4M6_9ZZZZ</name>
<feature type="region of interest" description="Disordered" evidence="4">
    <location>
        <begin position="71"/>
        <end position="95"/>
    </location>
</feature>
<dbReference type="Pfam" id="PF02609">
    <property type="entry name" value="Exonuc_VII_S"/>
    <property type="match status" value="1"/>
</dbReference>
<keyword evidence="2" id="KW-0540">Nuclease</keyword>
<reference evidence="5" key="1">
    <citation type="journal article" date="2014" name="Front. Microbiol.">
        <title>High frequency of phylogenetically diverse reductive dehalogenase-homologous genes in deep subseafloor sedimentary metagenomes.</title>
        <authorList>
            <person name="Kawai M."/>
            <person name="Futagami T."/>
            <person name="Toyoda A."/>
            <person name="Takaki Y."/>
            <person name="Nishi S."/>
            <person name="Hori S."/>
            <person name="Arai W."/>
            <person name="Tsubouchi T."/>
            <person name="Morono Y."/>
            <person name="Uchiyama I."/>
            <person name="Ito T."/>
            <person name="Fujiyama A."/>
            <person name="Inagaki F."/>
            <person name="Takami H."/>
        </authorList>
    </citation>
    <scope>NUCLEOTIDE SEQUENCE</scope>
    <source>
        <strain evidence="5">Expedition CK06-06</strain>
    </source>
</reference>
<proteinExistence type="predicted"/>
<gene>
    <name evidence="5" type="ORF">S01H1_41632</name>
</gene>
<dbReference type="InterPro" id="IPR037004">
    <property type="entry name" value="Exonuc_VII_ssu_sf"/>
</dbReference>
<evidence type="ECO:0000256" key="2">
    <source>
        <dbReference type="ARBA" id="ARBA00022722"/>
    </source>
</evidence>
<comment type="caution">
    <text evidence="5">The sequence shown here is derived from an EMBL/GenBank/DDBJ whole genome shotgun (WGS) entry which is preliminary data.</text>
</comment>
<protein>
    <submittedName>
        <fullName evidence="5">Uncharacterized protein</fullName>
    </submittedName>
</protein>
<dbReference type="InterPro" id="IPR003761">
    <property type="entry name" value="Exonuc_VII_S"/>
</dbReference>
<evidence type="ECO:0000313" key="5">
    <source>
        <dbReference type="EMBL" id="GAG00714.1"/>
    </source>
</evidence>
<keyword evidence="3" id="KW-0378">Hydrolase</keyword>
<dbReference type="NCBIfam" id="TIGR01280">
    <property type="entry name" value="xseB"/>
    <property type="match status" value="1"/>
</dbReference>
<feature type="compositionally biased region" description="Basic and acidic residues" evidence="4">
    <location>
        <begin position="82"/>
        <end position="95"/>
    </location>
</feature>
<dbReference type="SUPFAM" id="SSF116842">
    <property type="entry name" value="XseB-like"/>
    <property type="match status" value="1"/>
</dbReference>
<dbReference type="AlphaFoldDB" id="X0U4M6"/>
<keyword evidence="1" id="KW-0963">Cytoplasm</keyword>
<evidence type="ECO:0000256" key="4">
    <source>
        <dbReference type="SAM" id="MobiDB-lite"/>
    </source>
</evidence>